<dbReference type="InterPro" id="IPR038766">
    <property type="entry name" value="Membrane_comp_ABC_pdt"/>
</dbReference>
<feature type="transmembrane region" description="Helical" evidence="6">
    <location>
        <begin position="404"/>
        <end position="424"/>
    </location>
</feature>
<feature type="transmembrane region" description="Helical" evidence="6">
    <location>
        <begin position="723"/>
        <end position="742"/>
    </location>
</feature>
<dbReference type="Proteomes" id="UP000494216">
    <property type="component" value="Unassembled WGS sequence"/>
</dbReference>
<dbReference type="EMBL" id="CADCXN010000002">
    <property type="protein sequence ID" value="CAA9889410.1"/>
    <property type="molecule type" value="Genomic_DNA"/>
</dbReference>
<evidence type="ECO:0000256" key="5">
    <source>
        <dbReference type="ARBA" id="ARBA00023136"/>
    </source>
</evidence>
<evidence type="ECO:0000256" key="6">
    <source>
        <dbReference type="SAM" id="Phobius"/>
    </source>
</evidence>
<feature type="transmembrane region" description="Helical" evidence="6">
    <location>
        <begin position="763"/>
        <end position="794"/>
    </location>
</feature>
<keyword evidence="3 6" id="KW-0812">Transmembrane</keyword>
<comment type="caution">
    <text evidence="9">The sequence shown here is derived from an EMBL/GenBank/DDBJ whole genome shotgun (WGS) entry which is preliminary data.</text>
</comment>
<dbReference type="PANTHER" id="PTHR30287">
    <property type="entry name" value="MEMBRANE COMPONENT OF PREDICTED ABC SUPERFAMILY METABOLITE UPTAKE TRANSPORTER"/>
    <property type="match status" value="1"/>
</dbReference>
<evidence type="ECO:0000256" key="3">
    <source>
        <dbReference type="ARBA" id="ARBA00022692"/>
    </source>
</evidence>
<evidence type="ECO:0000313" key="10">
    <source>
        <dbReference type="Proteomes" id="UP000494216"/>
    </source>
</evidence>
<dbReference type="Pfam" id="PF02687">
    <property type="entry name" value="FtsX"/>
    <property type="match status" value="2"/>
</dbReference>
<evidence type="ECO:0000256" key="4">
    <source>
        <dbReference type="ARBA" id="ARBA00022989"/>
    </source>
</evidence>
<dbReference type="InterPro" id="IPR003838">
    <property type="entry name" value="ABC3_permease_C"/>
</dbReference>
<keyword evidence="4 6" id="KW-1133">Transmembrane helix</keyword>
<feature type="transmembrane region" description="Helical" evidence="6">
    <location>
        <begin position="814"/>
        <end position="835"/>
    </location>
</feature>
<dbReference type="RefSeq" id="WP_174624435.1">
    <property type="nucleotide sequence ID" value="NZ_CADCXN010000002.1"/>
</dbReference>
<comment type="subcellular location">
    <subcellularLocation>
        <location evidence="1">Cell membrane</location>
        <topology evidence="1">Multi-pass membrane protein</topology>
    </subcellularLocation>
</comment>
<dbReference type="GO" id="GO:0005886">
    <property type="term" value="C:plasma membrane"/>
    <property type="evidence" value="ECO:0007669"/>
    <property type="project" value="UniProtKB-SubCell"/>
</dbReference>
<accession>A0A8S0WLX0</accession>
<keyword evidence="5 6" id="KW-0472">Membrane</keyword>
<dbReference type="AlphaFoldDB" id="A0A8S0WLX0"/>
<feature type="transmembrane region" description="Helical" evidence="6">
    <location>
        <begin position="486"/>
        <end position="506"/>
    </location>
</feature>
<sequence length="849" mass="93211">MSTILNKSSLNFLLQHPWQLALAIVGIALGVAVVISIDLAMESSLTAFDQAGKAFSGTATHRIIASEGGLDEKLYTQLRVGQGIKKLSPVVSGYVQLAKQTNNSFKLIGIDPFIEKSFKPVWQQEQSKNQRAALLARLVVEPNTVLISDKTARSLHLKINDEFTIVSDSGKQDLKIIGFLQANNAISEQVLAKLIITDIATAQEVLGLFGRLSSIEVLMDNYEPETLTKILKLLPGSALFVSVDSQSQSMREMTRAFSINLKALGLLSLLVGMFLIYNTMTFLVMQRRRLIGCLRSIGITRRQIFKLIIGEAFLLAIIGTLIGIALGIALGQSLLYMVSETINAIYFRVDATSLIIRPAQIGKGVFLGIAATLVAVLPPAWEATRFPPATVLIRSGLESSTRQLVSGAKLTGFILIAGGLALALSSAQSVSWGLAGIFIIVFGFALLTPAFTLGLVQMTDKLFGRFLGIAGRLPVRTISSEISRTGIAVAALMIAVSATIGMELMIGSLRQTVTEWVQASLAADLYVTLPGEKIIGGRAIEEHQLKKRLADLPDVQMLSSALHTKLIANDEFTKVSVFELNPQSRKGFIFKDKVNDDLWDRFEQQQTVMVTEPYAYYHAIRIGQEILLQTDKGKQPFEVIAVYADYSGDQGHLSMSRQNYQRYWPDLGYSGIGVYARKHTDLKQLENQLYKLLTGQQSVKSDKDIYKASMEVFEQTFTVTETLRWLSAAVAFVGVLSTLMALQFERTRQLGILRAIGLTRRQLTFLVIGETGLMGLIAGLFAIPVGYVVAYVLIFVVYERSFGWTMAFHFDPMVVYQGLALAFIAAVLAGIFPALKMARIKPAEALRIE</sequence>
<dbReference type="PANTHER" id="PTHR30287:SF2">
    <property type="entry name" value="BLL1001 PROTEIN"/>
    <property type="match status" value="1"/>
</dbReference>
<reference evidence="9 10" key="1">
    <citation type="submission" date="2020-02" db="EMBL/GenBank/DDBJ databases">
        <authorList>
            <person name="Hogendoorn C."/>
        </authorList>
    </citation>
    <scope>NUCLEOTIDE SEQUENCE [LARGE SCALE GENOMIC DNA]</scope>
    <source>
        <strain evidence="9">METHB21</strain>
    </source>
</reference>
<evidence type="ECO:0000256" key="2">
    <source>
        <dbReference type="ARBA" id="ARBA00022475"/>
    </source>
</evidence>
<keyword evidence="10" id="KW-1185">Reference proteome</keyword>
<feature type="domain" description="ABC3 transporter permease C-terminal" evidence="7">
    <location>
        <begin position="726"/>
        <end position="842"/>
    </location>
</feature>
<feature type="transmembrane region" description="Helical" evidence="6">
    <location>
        <begin position="430"/>
        <end position="456"/>
    </location>
</feature>
<feature type="domain" description="ABC3 transporter permease C-terminal" evidence="7">
    <location>
        <begin position="264"/>
        <end position="388"/>
    </location>
</feature>
<feature type="transmembrane region" description="Helical" evidence="6">
    <location>
        <begin position="364"/>
        <end position="383"/>
    </location>
</feature>
<feature type="domain" description="MacB-like periplasmic core" evidence="8">
    <location>
        <begin position="21"/>
        <end position="218"/>
    </location>
</feature>
<evidence type="ECO:0000256" key="1">
    <source>
        <dbReference type="ARBA" id="ARBA00004651"/>
    </source>
</evidence>
<evidence type="ECO:0000313" key="9">
    <source>
        <dbReference type="EMBL" id="CAA9889410.1"/>
    </source>
</evidence>
<name>A0A8S0WLX0_9GAMM</name>
<proteinExistence type="predicted"/>
<feature type="transmembrane region" description="Helical" evidence="6">
    <location>
        <begin position="263"/>
        <end position="284"/>
    </location>
</feature>
<feature type="transmembrane region" description="Helical" evidence="6">
    <location>
        <begin position="304"/>
        <end position="330"/>
    </location>
</feature>
<dbReference type="InterPro" id="IPR025857">
    <property type="entry name" value="MacB_PCD"/>
</dbReference>
<organism evidence="9 10">
    <name type="scientific">Candidatus Methylobacter favarea</name>
    <dbReference type="NCBI Taxonomy" id="2707345"/>
    <lineage>
        <taxon>Bacteria</taxon>
        <taxon>Pseudomonadati</taxon>
        <taxon>Pseudomonadota</taxon>
        <taxon>Gammaproteobacteria</taxon>
        <taxon>Methylococcales</taxon>
        <taxon>Methylococcaceae</taxon>
        <taxon>Methylobacter</taxon>
    </lineage>
</organism>
<dbReference type="Pfam" id="PF12704">
    <property type="entry name" value="MacB_PCD"/>
    <property type="match status" value="2"/>
</dbReference>
<evidence type="ECO:0000259" key="8">
    <source>
        <dbReference type="Pfam" id="PF12704"/>
    </source>
</evidence>
<protein>
    <submittedName>
        <fullName evidence="9">Putative ABC transport system permease protein</fullName>
    </submittedName>
</protein>
<keyword evidence="2" id="KW-1003">Cell membrane</keyword>
<feature type="domain" description="MacB-like periplasmic core" evidence="8">
    <location>
        <begin position="485"/>
        <end position="689"/>
    </location>
</feature>
<feature type="transmembrane region" description="Helical" evidence="6">
    <location>
        <begin position="20"/>
        <end position="41"/>
    </location>
</feature>
<gene>
    <name evidence="9" type="ORF">METHB2_100051</name>
</gene>
<evidence type="ECO:0000259" key="7">
    <source>
        <dbReference type="Pfam" id="PF02687"/>
    </source>
</evidence>